<dbReference type="Pfam" id="PF03108">
    <property type="entry name" value="DBD_Tnp_Mut"/>
    <property type="match status" value="1"/>
</dbReference>
<feature type="domain" description="Transposase MuDR plant" evidence="1">
    <location>
        <begin position="179"/>
        <end position="232"/>
    </location>
</feature>
<accession>A0AAE1W3Q4</accession>
<evidence type="ECO:0000313" key="4">
    <source>
        <dbReference type="Proteomes" id="UP001289374"/>
    </source>
</evidence>
<keyword evidence="4" id="KW-1185">Reference proteome</keyword>
<protein>
    <recommendedName>
        <fullName evidence="5">Transposase MuDR plant domain-containing protein</fullName>
    </recommendedName>
</protein>
<dbReference type="PANTHER" id="PTHR31973">
    <property type="entry name" value="POLYPROTEIN, PUTATIVE-RELATED"/>
    <property type="match status" value="1"/>
</dbReference>
<dbReference type="InterPro" id="IPR018289">
    <property type="entry name" value="MULE_transposase_dom"/>
</dbReference>
<reference evidence="3" key="2">
    <citation type="journal article" date="2024" name="Plant">
        <title>Genomic evolution and insights into agronomic trait innovations of Sesamum species.</title>
        <authorList>
            <person name="Miao H."/>
            <person name="Wang L."/>
            <person name="Qu L."/>
            <person name="Liu H."/>
            <person name="Sun Y."/>
            <person name="Le M."/>
            <person name="Wang Q."/>
            <person name="Wei S."/>
            <person name="Zheng Y."/>
            <person name="Lin W."/>
            <person name="Duan Y."/>
            <person name="Cao H."/>
            <person name="Xiong S."/>
            <person name="Wang X."/>
            <person name="Wei L."/>
            <person name="Li C."/>
            <person name="Ma Q."/>
            <person name="Ju M."/>
            <person name="Zhao R."/>
            <person name="Li G."/>
            <person name="Mu C."/>
            <person name="Tian Q."/>
            <person name="Mei H."/>
            <person name="Zhang T."/>
            <person name="Gao T."/>
            <person name="Zhang H."/>
        </authorList>
    </citation>
    <scope>NUCLEOTIDE SEQUENCE</scope>
    <source>
        <strain evidence="3">K16</strain>
    </source>
</reference>
<dbReference type="AlphaFoldDB" id="A0AAE1W3Q4"/>
<evidence type="ECO:0000259" key="1">
    <source>
        <dbReference type="Pfam" id="PF03108"/>
    </source>
</evidence>
<proteinExistence type="predicted"/>
<dbReference type="PANTHER" id="PTHR31973:SF187">
    <property type="entry name" value="MUTATOR TRANSPOSASE MUDRA PROTEIN"/>
    <property type="match status" value="1"/>
</dbReference>
<evidence type="ECO:0000259" key="2">
    <source>
        <dbReference type="Pfam" id="PF10551"/>
    </source>
</evidence>
<dbReference type="EMBL" id="JACGWL010000015">
    <property type="protein sequence ID" value="KAK4386034.1"/>
    <property type="molecule type" value="Genomic_DNA"/>
</dbReference>
<evidence type="ECO:0000313" key="3">
    <source>
        <dbReference type="EMBL" id="KAK4386034.1"/>
    </source>
</evidence>
<sequence length="374" mass="41515">MVDLQNCHRGLDVPVNIFVEEEDVEPLVAIDSQGVPVEMVQEEEIRYLLEGIDFEELDGNDTEGDGKKECKGQGVGVELEGDGRKDCEGQGVELGVDENLAYIFNNEPELMAKNVIENFTEIPIQRMAENMSENVTKIPVQQNGENITKNVTEILVQELAENMSSKISIQNIAEKGEKKNVRKVLRDWCIKNGADIEFLRNEATRVTAKCKVKGCEWRIHASPIQDGPTFQIKTLKGKHTCARTYENKIANTSYLAGFMEGCRPIIGLDGYFLKTVYGGQLLVAVGRDGNDNMFPIAIFVLQVENRDTWGWFVGELLDDIGGWAPVNGHSFLTDRKAAARGTRNEAARVTQLPAPRTATQVAARGTRNEAARVT</sequence>
<evidence type="ECO:0008006" key="5">
    <source>
        <dbReference type="Google" id="ProtNLM"/>
    </source>
</evidence>
<organism evidence="3 4">
    <name type="scientific">Sesamum angolense</name>
    <dbReference type="NCBI Taxonomy" id="2727404"/>
    <lineage>
        <taxon>Eukaryota</taxon>
        <taxon>Viridiplantae</taxon>
        <taxon>Streptophyta</taxon>
        <taxon>Embryophyta</taxon>
        <taxon>Tracheophyta</taxon>
        <taxon>Spermatophyta</taxon>
        <taxon>Magnoliopsida</taxon>
        <taxon>eudicotyledons</taxon>
        <taxon>Gunneridae</taxon>
        <taxon>Pentapetalae</taxon>
        <taxon>asterids</taxon>
        <taxon>lamiids</taxon>
        <taxon>Lamiales</taxon>
        <taxon>Pedaliaceae</taxon>
        <taxon>Sesamum</taxon>
    </lineage>
</organism>
<dbReference type="InterPro" id="IPR004332">
    <property type="entry name" value="Transposase_MuDR"/>
</dbReference>
<dbReference type="Proteomes" id="UP001289374">
    <property type="component" value="Unassembled WGS sequence"/>
</dbReference>
<gene>
    <name evidence="3" type="ORF">Sango_2474000</name>
</gene>
<reference evidence="3" key="1">
    <citation type="submission" date="2020-06" db="EMBL/GenBank/DDBJ databases">
        <authorList>
            <person name="Li T."/>
            <person name="Hu X."/>
            <person name="Zhang T."/>
            <person name="Song X."/>
            <person name="Zhang H."/>
            <person name="Dai N."/>
            <person name="Sheng W."/>
            <person name="Hou X."/>
            <person name="Wei L."/>
        </authorList>
    </citation>
    <scope>NUCLEOTIDE SEQUENCE</scope>
    <source>
        <strain evidence="3">K16</strain>
        <tissue evidence="3">Leaf</tissue>
    </source>
</reference>
<feature type="domain" description="MULE transposase" evidence="2">
    <location>
        <begin position="266"/>
        <end position="340"/>
    </location>
</feature>
<comment type="caution">
    <text evidence="3">The sequence shown here is derived from an EMBL/GenBank/DDBJ whole genome shotgun (WGS) entry which is preliminary data.</text>
</comment>
<dbReference type="Pfam" id="PF10551">
    <property type="entry name" value="MULE"/>
    <property type="match status" value="1"/>
</dbReference>
<name>A0AAE1W3Q4_9LAMI</name>